<dbReference type="EMBL" id="DF836430">
    <property type="protein sequence ID" value="GAN06918.1"/>
    <property type="molecule type" value="Genomic_DNA"/>
</dbReference>
<keyword evidence="1" id="KW-0479">Metal-binding</keyword>
<feature type="region of interest" description="Disordered" evidence="2">
    <location>
        <begin position="297"/>
        <end position="327"/>
    </location>
</feature>
<dbReference type="InterPro" id="IPR013087">
    <property type="entry name" value="Znf_C2H2_type"/>
</dbReference>
<feature type="domain" description="C2H2-type" evidence="3">
    <location>
        <begin position="34"/>
        <end position="62"/>
    </location>
</feature>
<evidence type="ECO:0000259" key="3">
    <source>
        <dbReference type="PROSITE" id="PS50157"/>
    </source>
</evidence>
<dbReference type="GO" id="GO:0008270">
    <property type="term" value="F:zinc ion binding"/>
    <property type="evidence" value="ECO:0007669"/>
    <property type="project" value="UniProtKB-KW"/>
</dbReference>
<accession>A0A0C9MXJ6</accession>
<evidence type="ECO:0000313" key="5">
    <source>
        <dbReference type="Proteomes" id="UP000053815"/>
    </source>
</evidence>
<dbReference type="AlphaFoldDB" id="A0A0C9MXJ6"/>
<name>A0A0C9MXJ6_9FUNG</name>
<dbReference type="OrthoDB" id="2242912at2759"/>
<feature type="compositionally biased region" description="Acidic residues" evidence="2">
    <location>
        <begin position="309"/>
        <end position="320"/>
    </location>
</feature>
<reference evidence="4" key="1">
    <citation type="submission" date="2014-09" db="EMBL/GenBank/DDBJ databases">
        <title>Draft genome sequence of an oleaginous Mucoromycotina fungus Mucor ambiguus NBRC6742.</title>
        <authorList>
            <person name="Takeda I."/>
            <person name="Yamane N."/>
            <person name="Morita T."/>
            <person name="Tamano K."/>
            <person name="Machida M."/>
            <person name="Baker S."/>
            <person name="Koike H."/>
        </authorList>
    </citation>
    <scope>NUCLEOTIDE SEQUENCE</scope>
    <source>
        <strain evidence="4">NBRC 6742</strain>
    </source>
</reference>
<evidence type="ECO:0000256" key="2">
    <source>
        <dbReference type="SAM" id="MobiDB-lite"/>
    </source>
</evidence>
<proteinExistence type="predicted"/>
<gene>
    <name evidence="4" type="ORF">MAM1_0141c06408</name>
</gene>
<dbReference type="PROSITE" id="PS50157">
    <property type="entry name" value="ZINC_FINGER_C2H2_2"/>
    <property type="match status" value="1"/>
</dbReference>
<keyword evidence="1" id="KW-0862">Zinc</keyword>
<keyword evidence="1" id="KW-0863">Zinc-finger</keyword>
<keyword evidence="5" id="KW-1185">Reference proteome</keyword>
<sequence length="370" mass="42202">MSKGPKTTQSKITYGHDPTQKTLSIIQSDFERRYACPDCNKELSCGSSLKRHLLLKHKKEMTLKFGRTFKGGRSFSNQRYYMKKRKPKDVEKTDKQFKRSVVNQRAYQKKVFKAEAESLKQAVIGKTDRIVQQYKDTEDLRKHLDVAIMDLKAHQHDSMYTEIQTILGLPDTFEIRYTIAFYLLLAIANRLPHFINLEYDRKEVAIGLCWRNADQDGETNEFIENDEITNAIFEQMDVYFLGKGKAIKGQKLKYMTCIASFLNAVFNACHNKHTLIKRERQNPCHLLRSLFKEPLIPLSPSTTSKGDALQDDTSDTDGPDSEPLASVPVLSTESNTSVFINVPPPMMMQSSECVKSTVMPVNNVTNAVSP</sequence>
<protein>
    <recommendedName>
        <fullName evidence="3">C2H2-type domain-containing protein</fullName>
    </recommendedName>
</protein>
<evidence type="ECO:0000256" key="1">
    <source>
        <dbReference type="PROSITE-ProRule" id="PRU00042"/>
    </source>
</evidence>
<dbReference type="PROSITE" id="PS00028">
    <property type="entry name" value="ZINC_FINGER_C2H2_1"/>
    <property type="match status" value="1"/>
</dbReference>
<evidence type="ECO:0000313" key="4">
    <source>
        <dbReference type="EMBL" id="GAN06918.1"/>
    </source>
</evidence>
<dbReference type="Proteomes" id="UP000053815">
    <property type="component" value="Unassembled WGS sequence"/>
</dbReference>
<organism evidence="4">
    <name type="scientific">Mucor ambiguus</name>
    <dbReference type="NCBI Taxonomy" id="91626"/>
    <lineage>
        <taxon>Eukaryota</taxon>
        <taxon>Fungi</taxon>
        <taxon>Fungi incertae sedis</taxon>
        <taxon>Mucoromycota</taxon>
        <taxon>Mucoromycotina</taxon>
        <taxon>Mucoromycetes</taxon>
        <taxon>Mucorales</taxon>
        <taxon>Mucorineae</taxon>
        <taxon>Mucoraceae</taxon>
        <taxon>Mucor</taxon>
    </lineage>
</organism>